<feature type="signal peptide" evidence="2">
    <location>
        <begin position="1"/>
        <end position="35"/>
    </location>
</feature>
<dbReference type="Proteomes" id="UP000615446">
    <property type="component" value="Unassembled WGS sequence"/>
</dbReference>
<organism evidence="4 6">
    <name type="scientific">Rhizophagus clarus</name>
    <dbReference type="NCBI Taxonomy" id="94130"/>
    <lineage>
        <taxon>Eukaryota</taxon>
        <taxon>Fungi</taxon>
        <taxon>Fungi incertae sedis</taxon>
        <taxon>Mucoromycota</taxon>
        <taxon>Glomeromycotina</taxon>
        <taxon>Glomeromycetes</taxon>
        <taxon>Glomerales</taxon>
        <taxon>Glomeraceae</taxon>
        <taxon>Rhizophagus</taxon>
    </lineage>
</organism>
<dbReference type="AlphaFoldDB" id="A0A2Z6SNP4"/>
<evidence type="ECO:0000313" key="6">
    <source>
        <dbReference type="Proteomes" id="UP000247702"/>
    </source>
</evidence>
<protein>
    <submittedName>
        <fullName evidence="5">Concanavalin A-like lectin/glucanase domain-containing protein</fullName>
    </submittedName>
</protein>
<dbReference type="PROSITE" id="PS50188">
    <property type="entry name" value="B302_SPRY"/>
    <property type="match status" value="1"/>
</dbReference>
<dbReference type="SMART" id="SM00449">
    <property type="entry name" value="SPRY"/>
    <property type="match status" value="1"/>
</dbReference>
<keyword evidence="5" id="KW-0430">Lectin</keyword>
<dbReference type="InterPro" id="IPR003877">
    <property type="entry name" value="SPRY_dom"/>
</dbReference>
<evidence type="ECO:0000313" key="4">
    <source>
        <dbReference type="EMBL" id="GBC09167.1"/>
    </source>
</evidence>
<gene>
    <name evidence="5" type="ORF">RCL2_000312400</name>
    <name evidence="4" type="ORF">RclHR1_08650010</name>
</gene>
<dbReference type="EMBL" id="BLAL01000017">
    <property type="protein sequence ID" value="GES75704.1"/>
    <property type="molecule type" value="Genomic_DNA"/>
</dbReference>
<dbReference type="InterPro" id="IPR043136">
    <property type="entry name" value="B30.2/SPRY_sf"/>
</dbReference>
<keyword evidence="1" id="KW-0472">Membrane</keyword>
<feature type="transmembrane region" description="Helical" evidence="1">
    <location>
        <begin position="91"/>
        <end position="113"/>
    </location>
</feature>
<dbReference type="Proteomes" id="UP000247702">
    <property type="component" value="Unassembled WGS sequence"/>
</dbReference>
<dbReference type="InterPro" id="IPR013320">
    <property type="entry name" value="ConA-like_dom_sf"/>
</dbReference>
<feature type="domain" description="B30.2/SPRY" evidence="3">
    <location>
        <begin position="191"/>
        <end position="394"/>
    </location>
</feature>
<keyword evidence="1" id="KW-0812">Transmembrane</keyword>
<dbReference type="SUPFAM" id="SSF49899">
    <property type="entry name" value="Concanavalin A-like lectins/glucanases"/>
    <property type="match status" value="1"/>
</dbReference>
<dbReference type="EMBL" id="BEXD01004276">
    <property type="protein sequence ID" value="GBC09167.1"/>
    <property type="molecule type" value="Genomic_DNA"/>
</dbReference>
<dbReference type="OrthoDB" id="258495at2759"/>
<reference evidence="5" key="2">
    <citation type="submission" date="2019-10" db="EMBL/GenBank/DDBJ databases">
        <title>Conservation and host-specific expression of non-tandemly repeated heterogenous ribosome RNA gene in arbuscular mycorrhizal fungi.</title>
        <authorList>
            <person name="Maeda T."/>
            <person name="Kobayashi Y."/>
            <person name="Nakagawa T."/>
            <person name="Ezawa T."/>
            <person name="Yamaguchi K."/>
            <person name="Bino T."/>
            <person name="Nishimoto Y."/>
            <person name="Shigenobu S."/>
            <person name="Kawaguchi M."/>
        </authorList>
    </citation>
    <scope>NUCLEOTIDE SEQUENCE</scope>
    <source>
        <strain evidence="5">HR1</strain>
    </source>
</reference>
<evidence type="ECO:0000256" key="2">
    <source>
        <dbReference type="SAM" id="SignalP"/>
    </source>
</evidence>
<reference evidence="4 6" key="1">
    <citation type="submission" date="2017-11" db="EMBL/GenBank/DDBJ databases">
        <title>The genome of Rhizophagus clarus HR1 reveals common genetic basis of auxotrophy among arbuscular mycorrhizal fungi.</title>
        <authorList>
            <person name="Kobayashi Y."/>
        </authorList>
    </citation>
    <scope>NUCLEOTIDE SEQUENCE [LARGE SCALE GENOMIC DNA]</scope>
    <source>
        <strain evidence="4 6">HR1</strain>
    </source>
</reference>
<accession>A0A2Z6SNP4</accession>
<feature type="chain" id="PRO_5033340651" evidence="2">
    <location>
        <begin position="36"/>
        <end position="416"/>
    </location>
</feature>
<dbReference type="Pfam" id="PF00622">
    <property type="entry name" value="SPRY"/>
    <property type="match status" value="1"/>
</dbReference>
<name>A0A2Z6SNP4_9GLOM</name>
<dbReference type="InterPro" id="IPR001870">
    <property type="entry name" value="B30.2/SPRY"/>
</dbReference>
<dbReference type="Gene3D" id="2.60.120.920">
    <property type="match status" value="1"/>
</dbReference>
<dbReference type="STRING" id="94130.A0A2Z6SNP4"/>
<dbReference type="PANTHER" id="PTHR12864">
    <property type="entry name" value="RAN BINDING PROTEIN 9-RELATED"/>
    <property type="match status" value="1"/>
</dbReference>
<dbReference type="InterPro" id="IPR050618">
    <property type="entry name" value="Ubq-SigPath_Reg"/>
</dbReference>
<proteinExistence type="predicted"/>
<dbReference type="GO" id="GO:0030246">
    <property type="term" value="F:carbohydrate binding"/>
    <property type="evidence" value="ECO:0007669"/>
    <property type="project" value="UniProtKB-KW"/>
</dbReference>
<comment type="caution">
    <text evidence="4">The sequence shown here is derived from an EMBL/GenBank/DDBJ whole genome shotgun (WGS) entry which is preliminary data.</text>
</comment>
<evidence type="ECO:0000259" key="3">
    <source>
        <dbReference type="PROSITE" id="PS50188"/>
    </source>
</evidence>
<keyword evidence="2" id="KW-0732">Signal</keyword>
<evidence type="ECO:0000313" key="5">
    <source>
        <dbReference type="EMBL" id="GES75704.1"/>
    </source>
</evidence>
<evidence type="ECO:0000256" key="1">
    <source>
        <dbReference type="SAM" id="Phobius"/>
    </source>
</evidence>
<sequence length="416" mass="46460">MSKIKIYTKVNFHYSILLLLLVISFLLSFPEFAIAKGGGGSTSSGIGTGFGKESGSQESGGGDSNGGNNNNNIDPFFNYVNGKRICTSTCISVIVILLIIVPMSLSYLCLLCYKKHKKKNNTNLFNQNMINNKESGTNHIININDNNSLPPSYESTNPAPDPPYEFGKKHEATNNSFREAEKFSIQHPPTENLPKPEEIENIIIQDGYKAWKFIIEDIVAKRATISNDGRTVELCKRKRGFKYDDMMIQTNFPFFIPDIHSVDSEEVELEILHYFEITILSKLSNGSTVAIGISTKPYPYFRLPGWNKNSVGYHSDDGRKFWNDEFGGRDYGPEWGKLGDVIGCGYKPNTGEVFFTKNGKFLGTAFAGLRHIWYPTIGSDGYVKIKVNFGDELFVYEEALGYGIGAPGKMNEKITN</sequence>
<keyword evidence="1" id="KW-1133">Transmembrane helix</keyword>
<keyword evidence="6" id="KW-1185">Reference proteome</keyword>